<dbReference type="OrthoDB" id="49105at2"/>
<evidence type="ECO:0000256" key="1">
    <source>
        <dbReference type="SAM" id="MobiDB-lite"/>
    </source>
</evidence>
<dbReference type="HOGENOM" id="CLU_099736_0_0_7"/>
<dbReference type="Proteomes" id="UP000000939">
    <property type="component" value="Chromosome"/>
</dbReference>
<protein>
    <recommendedName>
        <fullName evidence="4">Hydrogenase-4 component G</fullName>
    </recommendedName>
</protein>
<dbReference type="eggNOG" id="ENOG50307Y4">
    <property type="taxonomic scope" value="Bacteria"/>
</dbReference>
<proteinExistence type="predicted"/>
<name>D5V020_ARCNC</name>
<feature type="region of interest" description="Disordered" evidence="1">
    <location>
        <begin position="22"/>
        <end position="43"/>
    </location>
</feature>
<dbReference type="STRING" id="572480.Arnit_1978"/>
<evidence type="ECO:0000313" key="3">
    <source>
        <dbReference type="Proteomes" id="UP000000939"/>
    </source>
</evidence>
<organism evidence="2 3">
    <name type="scientific">Arcobacter nitrofigilis (strain ATCC 33309 / DSM 7299 / CCUG 15893 / LMG 7604 / NCTC 12251 / CI)</name>
    <name type="common">Campylobacter nitrofigilis</name>
    <dbReference type="NCBI Taxonomy" id="572480"/>
    <lineage>
        <taxon>Bacteria</taxon>
        <taxon>Pseudomonadati</taxon>
        <taxon>Campylobacterota</taxon>
        <taxon>Epsilonproteobacteria</taxon>
        <taxon>Campylobacterales</taxon>
        <taxon>Arcobacteraceae</taxon>
        <taxon>Arcobacter</taxon>
    </lineage>
</organism>
<reference evidence="2 3" key="1">
    <citation type="journal article" date="2010" name="Stand. Genomic Sci.">
        <title>Complete genome sequence of Arcobacter nitrofigilis type strain (CI).</title>
        <authorList>
            <person name="Pati A."/>
            <person name="Gronow S."/>
            <person name="Lapidus A."/>
            <person name="Copeland A."/>
            <person name="Glavina Del Rio T."/>
            <person name="Nolan M."/>
            <person name="Lucas S."/>
            <person name="Tice H."/>
            <person name="Cheng J.F."/>
            <person name="Han C."/>
            <person name="Chertkov O."/>
            <person name="Bruce D."/>
            <person name="Tapia R."/>
            <person name="Goodwin L."/>
            <person name="Pitluck S."/>
            <person name="Liolios K."/>
            <person name="Ivanova N."/>
            <person name="Mavromatis K."/>
            <person name="Chen A."/>
            <person name="Palaniappan K."/>
            <person name="Land M."/>
            <person name="Hauser L."/>
            <person name="Chang Y.J."/>
            <person name="Jeffries C.D."/>
            <person name="Detter J.C."/>
            <person name="Rohde M."/>
            <person name="Goker M."/>
            <person name="Bristow J."/>
            <person name="Eisen J.A."/>
            <person name="Markowitz V."/>
            <person name="Hugenholtz P."/>
            <person name="Klenk H.P."/>
            <person name="Kyrpides N.C."/>
        </authorList>
    </citation>
    <scope>NUCLEOTIDE SEQUENCE [LARGE SCALE GENOMIC DNA]</scope>
    <source>
        <strain evidence="3">ATCC 33309 / DSM 7299 / CCUG 15893 / LMG 7604 / NCTC 12251 / CI</strain>
    </source>
</reference>
<evidence type="ECO:0008006" key="4">
    <source>
        <dbReference type="Google" id="ProtNLM"/>
    </source>
</evidence>
<sequence length="243" mass="26953">MNSINSVQMSAFMANNSSMNQNTEINASTNTNKNIPKVENSSENEINNQAVNVSISMQSMQIYVQVRSLEFVQTNTEAQDMLHNIFNNKEVFHFLDGNASSSGLNLKDLGYEGKPITQLTADEAKDLVSDKGFFGVTKTSERVSNFAFTISNNDVELLKKSREGLVKGFDEAEKLWGGKLPEISYQTQDKTLELVDKRIAELLNKDTKSSEDKTSEDKTSELGDSPAEALKEETSAKEKAKES</sequence>
<feature type="compositionally biased region" description="Basic and acidic residues" evidence="1">
    <location>
        <begin position="229"/>
        <end position="243"/>
    </location>
</feature>
<dbReference type="KEGG" id="ant:Arnit_1978"/>
<dbReference type="EMBL" id="CP001999">
    <property type="protein sequence ID" value="ADG93632.1"/>
    <property type="molecule type" value="Genomic_DNA"/>
</dbReference>
<feature type="compositionally biased region" description="Basic and acidic residues" evidence="1">
    <location>
        <begin position="205"/>
        <end position="221"/>
    </location>
</feature>
<keyword evidence="3" id="KW-1185">Reference proteome</keyword>
<dbReference type="RefSeq" id="WP_013135777.1">
    <property type="nucleotide sequence ID" value="NC_014166.1"/>
</dbReference>
<gene>
    <name evidence="2" type="ordered locus">Arnit_1978</name>
</gene>
<feature type="region of interest" description="Disordered" evidence="1">
    <location>
        <begin position="205"/>
        <end position="243"/>
    </location>
</feature>
<dbReference type="AlphaFoldDB" id="D5V020"/>
<evidence type="ECO:0000313" key="2">
    <source>
        <dbReference type="EMBL" id="ADG93632.1"/>
    </source>
</evidence>
<accession>D5V020</accession>